<dbReference type="InterPro" id="IPR000595">
    <property type="entry name" value="cNMP-bd_dom"/>
</dbReference>
<dbReference type="Proteomes" id="UP000320333">
    <property type="component" value="Unassembled WGS sequence"/>
</dbReference>
<dbReference type="InterPro" id="IPR018488">
    <property type="entry name" value="cNMP-bd_CS"/>
</dbReference>
<feature type="transmembrane region" description="Helical" evidence="2">
    <location>
        <begin position="468"/>
        <end position="487"/>
    </location>
</feature>
<dbReference type="GO" id="GO:0003254">
    <property type="term" value="P:regulation of membrane depolarization"/>
    <property type="evidence" value="ECO:0007669"/>
    <property type="project" value="TreeGrafter"/>
</dbReference>
<dbReference type="GO" id="GO:0005249">
    <property type="term" value="F:voltage-gated potassium channel activity"/>
    <property type="evidence" value="ECO:0007669"/>
    <property type="project" value="TreeGrafter"/>
</dbReference>
<dbReference type="AlphaFoldDB" id="A0A507DUD8"/>
<dbReference type="PROSITE" id="PS50042">
    <property type="entry name" value="CNMP_BINDING_3"/>
    <property type="match status" value="1"/>
</dbReference>
<dbReference type="Pfam" id="PF00027">
    <property type="entry name" value="cNMP_binding"/>
    <property type="match status" value="1"/>
</dbReference>
<dbReference type="InterPro" id="IPR014710">
    <property type="entry name" value="RmlC-like_jellyroll"/>
</dbReference>
<evidence type="ECO:0000313" key="4">
    <source>
        <dbReference type="EMBL" id="TPX54817.1"/>
    </source>
</evidence>
<keyword evidence="2" id="KW-1133">Transmembrane helix</keyword>
<sequence>MLEPQSADRVSRRVLTEENYFAEIRVKMNRSLQYQVQNNQKPRQRSTSTIGLTTQLLTQLGPQPSSAQKMNQEDVRKMLKDFRRLRCEIVDRSDYIISMFEAALKTQTTGATPDPSPEQMTYQEFGIRLTVDDYTGSAELSPHQSGVSLFAESDKRVSARTGKSIRRKPPSEQGQSHISIRTMPSILRNKRASQPDTRGLAKFMDMATDGNFPTTSRRESKARDEIKRVQKQTLEVSDSDSSSPLNMAMVSMSASGFPVSSSNSFCPPDSAKSSNDVFARLKQEPILVPLRDVSSDLQPGCSVALSTTHSIFLQPSESADTNPDKSLDNNNNSSSSRGTSALSFQIEERTTSNPVSPNLEVPSSFAPSRSLLREPSKHSAKLSSPKVFLPVPTKPEEQRVPIPPAATPPTATPSPPQSTLANIFLLPAYDHKGRRVTTEQLSAFGTLSINFRVNGIHPRSLFSNVWDLFSALVIFSLLWIIPVIISYNGTYALMNVDHLSICITVIFAVDSVINLFTPRLVEGDFTFDFVEYEKARPTLAVWVEDYFRQAIFIEIFTLIPFTIFLHSATAYELLLLIPLIRVYKLKGHLLRCPTVTNLAWRIDDLAAAPISKIIPIIAGIFLFAHFNACSIFLMGRVSGFVGWESLWPLWPVYKSSHITEVYVWTFYKAIGNIFPTSLNPWTMGEQIVSLVYIILAAIVYAVFLGSISSAVMAFNPSGRLFHQKIGELRDYIRWKDLSKDTEVKLLSYYESRYRGKYFEEDAVLADFNDSLKAEILLHNTRKLIERVPFLKRSEDDGRDELFIGRIAGALHSYNYIPGDYVTKQGDSGSDMYFILSGKADVYVNKNKVVTLSAGTYFGEVGLITKTLRTATVQCALPSLMYRLTYSDFHMILDDFPDMKLRIHRLAAEREKVVKMAENNR</sequence>
<dbReference type="CDD" id="cd00038">
    <property type="entry name" value="CAP_ED"/>
    <property type="match status" value="1"/>
</dbReference>
<keyword evidence="2" id="KW-0812">Transmembrane</keyword>
<dbReference type="PANTHER" id="PTHR45689:SF5">
    <property type="entry name" value="I[[H]] CHANNEL, ISOFORM E"/>
    <property type="match status" value="1"/>
</dbReference>
<evidence type="ECO:0000259" key="3">
    <source>
        <dbReference type="PROSITE" id="PS50042"/>
    </source>
</evidence>
<protein>
    <recommendedName>
        <fullName evidence="3">Cyclic nucleotide-binding domain-containing protein</fullName>
    </recommendedName>
</protein>
<evidence type="ECO:0000313" key="5">
    <source>
        <dbReference type="Proteomes" id="UP000320333"/>
    </source>
</evidence>
<proteinExistence type="predicted"/>
<feature type="compositionally biased region" description="Basic and acidic residues" evidence="1">
    <location>
        <begin position="216"/>
        <end position="225"/>
    </location>
</feature>
<dbReference type="InterPro" id="IPR018490">
    <property type="entry name" value="cNMP-bd_dom_sf"/>
</dbReference>
<name>A0A507DUD8_9FUNG</name>
<feature type="region of interest" description="Disordered" evidence="1">
    <location>
        <begin position="314"/>
        <end position="416"/>
    </location>
</feature>
<feature type="transmembrane region" description="Helical" evidence="2">
    <location>
        <begin position="687"/>
        <end position="714"/>
    </location>
</feature>
<dbReference type="PRINTS" id="PR00103">
    <property type="entry name" value="CAMPKINASE"/>
</dbReference>
<dbReference type="GO" id="GO:0098855">
    <property type="term" value="C:HCN channel complex"/>
    <property type="evidence" value="ECO:0007669"/>
    <property type="project" value="TreeGrafter"/>
</dbReference>
<organism evidence="4 5">
    <name type="scientific">Chytriomyces confervae</name>
    <dbReference type="NCBI Taxonomy" id="246404"/>
    <lineage>
        <taxon>Eukaryota</taxon>
        <taxon>Fungi</taxon>
        <taxon>Fungi incertae sedis</taxon>
        <taxon>Chytridiomycota</taxon>
        <taxon>Chytridiomycota incertae sedis</taxon>
        <taxon>Chytridiomycetes</taxon>
        <taxon>Chytridiales</taxon>
        <taxon>Chytriomycetaceae</taxon>
        <taxon>Chytriomyces</taxon>
    </lineage>
</organism>
<feature type="region of interest" description="Disordered" evidence="1">
    <location>
        <begin position="206"/>
        <end position="225"/>
    </location>
</feature>
<dbReference type="OrthoDB" id="2021138at2759"/>
<feature type="transmembrane region" description="Helical" evidence="2">
    <location>
        <begin position="551"/>
        <end position="577"/>
    </location>
</feature>
<keyword evidence="2" id="KW-0472">Membrane</keyword>
<accession>A0A507DUD8</accession>
<dbReference type="Gene3D" id="1.10.287.630">
    <property type="entry name" value="Helix hairpin bin"/>
    <property type="match status" value="1"/>
</dbReference>
<feature type="transmembrane region" description="Helical" evidence="2">
    <location>
        <begin position="499"/>
        <end position="517"/>
    </location>
</feature>
<dbReference type="PANTHER" id="PTHR45689">
    <property type="entry name" value="I[[H]] CHANNEL, ISOFORM E"/>
    <property type="match status" value="1"/>
</dbReference>
<dbReference type="PROSITE" id="PS00889">
    <property type="entry name" value="CNMP_BINDING_2"/>
    <property type="match status" value="1"/>
</dbReference>
<comment type="caution">
    <text evidence="4">The sequence shown here is derived from an EMBL/GenBank/DDBJ whole genome shotgun (WGS) entry which is preliminary data.</text>
</comment>
<dbReference type="SUPFAM" id="SSF81324">
    <property type="entry name" value="Voltage-gated potassium channels"/>
    <property type="match status" value="1"/>
</dbReference>
<dbReference type="GO" id="GO:0035725">
    <property type="term" value="P:sodium ion transmembrane transport"/>
    <property type="evidence" value="ECO:0007669"/>
    <property type="project" value="TreeGrafter"/>
</dbReference>
<evidence type="ECO:0000256" key="2">
    <source>
        <dbReference type="SAM" id="Phobius"/>
    </source>
</evidence>
<dbReference type="Gene3D" id="1.10.287.70">
    <property type="match status" value="1"/>
</dbReference>
<feature type="region of interest" description="Disordered" evidence="1">
    <location>
        <begin position="151"/>
        <end position="194"/>
    </location>
</feature>
<keyword evidence="5" id="KW-1185">Reference proteome</keyword>
<dbReference type="SUPFAM" id="SSF51206">
    <property type="entry name" value="cAMP-binding domain-like"/>
    <property type="match status" value="1"/>
</dbReference>
<feature type="transmembrane region" description="Helical" evidence="2">
    <location>
        <begin position="613"/>
        <end position="634"/>
    </location>
</feature>
<gene>
    <name evidence="4" type="ORF">CcCBS67573_g09533</name>
</gene>
<evidence type="ECO:0000256" key="1">
    <source>
        <dbReference type="SAM" id="MobiDB-lite"/>
    </source>
</evidence>
<dbReference type="EMBL" id="QEAP01000874">
    <property type="protein sequence ID" value="TPX54817.1"/>
    <property type="molecule type" value="Genomic_DNA"/>
</dbReference>
<dbReference type="Gene3D" id="2.60.120.10">
    <property type="entry name" value="Jelly Rolls"/>
    <property type="match status" value="1"/>
</dbReference>
<feature type="domain" description="Cyclic nucleotide-binding" evidence="3">
    <location>
        <begin position="805"/>
        <end position="909"/>
    </location>
</feature>
<reference evidence="4 5" key="1">
    <citation type="journal article" date="2019" name="Sci. Rep.">
        <title>Comparative genomics of chytrid fungi reveal insights into the obligate biotrophic and pathogenic lifestyle of Synchytrium endobioticum.</title>
        <authorList>
            <person name="van de Vossenberg B.T.L.H."/>
            <person name="Warris S."/>
            <person name="Nguyen H.D.T."/>
            <person name="van Gent-Pelzer M.P.E."/>
            <person name="Joly D.L."/>
            <person name="van de Geest H.C."/>
            <person name="Bonants P.J.M."/>
            <person name="Smith D.S."/>
            <person name="Levesque C.A."/>
            <person name="van der Lee T.A.J."/>
        </authorList>
    </citation>
    <scope>NUCLEOTIDE SEQUENCE [LARGE SCALE GENOMIC DNA]</scope>
    <source>
        <strain evidence="4 5">CBS 675.73</strain>
    </source>
</reference>
<dbReference type="InterPro" id="IPR051413">
    <property type="entry name" value="K/Na_HCN_channel"/>
</dbReference>
<feature type="compositionally biased region" description="Pro residues" evidence="1">
    <location>
        <begin position="401"/>
        <end position="416"/>
    </location>
</feature>
<dbReference type="SMART" id="SM00100">
    <property type="entry name" value="cNMP"/>
    <property type="match status" value="1"/>
</dbReference>